<proteinExistence type="inferred from homology"/>
<name>A0ABT9CD92_9BACL</name>
<reference evidence="4 5" key="1">
    <citation type="submission" date="2023-07" db="EMBL/GenBank/DDBJ databases">
        <title>Paenibacillus sp. JX-17 nov. isolated from soil.</title>
        <authorList>
            <person name="Wan Y."/>
            <person name="Liu B."/>
        </authorList>
    </citation>
    <scope>NUCLEOTIDE SEQUENCE [LARGE SCALE GENOMIC DNA]</scope>
    <source>
        <strain evidence="4 5">JX-17</strain>
    </source>
</reference>
<evidence type="ECO:0000313" key="5">
    <source>
        <dbReference type="Proteomes" id="UP001240171"/>
    </source>
</evidence>
<accession>A0ABT9CD92</accession>
<dbReference type="Proteomes" id="UP001240171">
    <property type="component" value="Unassembled WGS sequence"/>
</dbReference>
<comment type="subcellular location">
    <subcellularLocation>
        <location evidence="1">Spore core</location>
    </subcellularLocation>
</comment>
<dbReference type="Pfam" id="PF08141">
    <property type="entry name" value="SspH"/>
    <property type="match status" value="1"/>
</dbReference>
<dbReference type="RefSeq" id="WP_305024434.1">
    <property type="nucleotide sequence ID" value="NZ_JAUQTB010000006.1"/>
</dbReference>
<evidence type="ECO:0000256" key="3">
    <source>
        <dbReference type="ARBA" id="ARBA00022969"/>
    </source>
</evidence>
<dbReference type="InterPro" id="IPR012610">
    <property type="entry name" value="SASP_SspH"/>
</dbReference>
<evidence type="ECO:0000256" key="2">
    <source>
        <dbReference type="ARBA" id="ARBA00006573"/>
    </source>
</evidence>
<dbReference type="NCBIfam" id="TIGR02861">
    <property type="entry name" value="SASP_H"/>
    <property type="match status" value="1"/>
</dbReference>
<evidence type="ECO:0000256" key="1">
    <source>
        <dbReference type="ARBA" id="ARBA00004288"/>
    </source>
</evidence>
<organism evidence="4 5">
    <name type="scientific">Paenibacillus lacisoli</name>
    <dbReference type="NCBI Taxonomy" id="3064525"/>
    <lineage>
        <taxon>Bacteria</taxon>
        <taxon>Bacillati</taxon>
        <taxon>Bacillota</taxon>
        <taxon>Bacilli</taxon>
        <taxon>Bacillales</taxon>
        <taxon>Paenibacillaceae</taxon>
        <taxon>Paenibacillus</taxon>
    </lineage>
</organism>
<keyword evidence="5" id="KW-1185">Reference proteome</keyword>
<comment type="similarity">
    <text evidence="2">Belongs to the SspH family.</text>
</comment>
<sequence>MDVKRAKAIYEAKDNIPVRLEGKPIWIEHVDEANGMATVQLGNNPLDTHTVRVDRLEEVHKLQ</sequence>
<evidence type="ECO:0000313" key="4">
    <source>
        <dbReference type="EMBL" id="MDO7907229.1"/>
    </source>
</evidence>
<dbReference type="HAMAP" id="MF_00667">
    <property type="entry name" value="SspH"/>
    <property type="match status" value="1"/>
</dbReference>
<gene>
    <name evidence="4" type="ORF">Q5741_12490</name>
</gene>
<keyword evidence="3" id="KW-0749">Sporulation</keyword>
<protein>
    <submittedName>
        <fullName evidence="4">H-type small acid-soluble spore protein</fullName>
    </submittedName>
</protein>
<dbReference type="EMBL" id="JAUQTB010000006">
    <property type="protein sequence ID" value="MDO7907229.1"/>
    <property type="molecule type" value="Genomic_DNA"/>
</dbReference>
<comment type="caution">
    <text evidence="4">The sequence shown here is derived from an EMBL/GenBank/DDBJ whole genome shotgun (WGS) entry which is preliminary data.</text>
</comment>